<protein>
    <recommendedName>
        <fullName evidence="3">Aminoglycoside phosphotransferase domain-containing protein</fullName>
    </recommendedName>
</protein>
<evidence type="ECO:0000313" key="1">
    <source>
        <dbReference type="EMBL" id="ASI53778.1"/>
    </source>
</evidence>
<evidence type="ECO:0000313" key="2">
    <source>
        <dbReference type="Proteomes" id="UP000264882"/>
    </source>
</evidence>
<dbReference type="InterPro" id="IPR011009">
    <property type="entry name" value="Kinase-like_dom_sf"/>
</dbReference>
<evidence type="ECO:0008006" key="3">
    <source>
        <dbReference type="Google" id="ProtNLM"/>
    </source>
</evidence>
<dbReference type="GO" id="GO:0005737">
    <property type="term" value="C:cytoplasm"/>
    <property type="evidence" value="ECO:0007669"/>
    <property type="project" value="TreeGrafter"/>
</dbReference>
<organism evidence="1 2">
    <name type="scientific">Metamycoplasma hyosynoviae</name>
    <dbReference type="NCBI Taxonomy" id="29559"/>
    <lineage>
        <taxon>Bacteria</taxon>
        <taxon>Bacillati</taxon>
        <taxon>Mycoplasmatota</taxon>
        <taxon>Mycoplasmoidales</taxon>
        <taxon>Metamycoplasmataceae</taxon>
        <taxon>Metamycoplasma</taxon>
    </lineage>
</organism>
<accession>A0A4P1QG24</accession>
<dbReference type="AlphaFoldDB" id="A0A4P1QG24"/>
<name>A0A4P1QG24_9BACT</name>
<dbReference type="PANTHER" id="PTHR22603:SF93">
    <property type="entry name" value="RE24176P"/>
    <property type="match status" value="1"/>
</dbReference>
<dbReference type="SUPFAM" id="SSF56112">
    <property type="entry name" value="Protein kinase-like (PK-like)"/>
    <property type="match status" value="2"/>
</dbReference>
<gene>
    <name evidence="1" type="ORF">MHSN_00940</name>
</gene>
<dbReference type="Proteomes" id="UP000264882">
    <property type="component" value="Chromosome"/>
</dbReference>
<dbReference type="Gene3D" id="3.90.1200.10">
    <property type="match status" value="2"/>
</dbReference>
<dbReference type="GO" id="GO:0004305">
    <property type="term" value="F:ethanolamine kinase activity"/>
    <property type="evidence" value="ECO:0007669"/>
    <property type="project" value="TreeGrafter"/>
</dbReference>
<proteinExistence type="predicted"/>
<dbReference type="PANTHER" id="PTHR22603">
    <property type="entry name" value="CHOLINE/ETHANOALAMINE KINASE"/>
    <property type="match status" value="1"/>
</dbReference>
<dbReference type="Pfam" id="PF01633">
    <property type="entry name" value="Choline_kinase"/>
    <property type="match status" value="1"/>
</dbReference>
<dbReference type="EMBL" id="CP008748">
    <property type="protein sequence ID" value="ASI53778.1"/>
    <property type="molecule type" value="Genomic_DNA"/>
</dbReference>
<dbReference type="GO" id="GO:0004103">
    <property type="term" value="F:choline kinase activity"/>
    <property type="evidence" value="ECO:0007669"/>
    <property type="project" value="TreeGrafter"/>
</dbReference>
<reference evidence="1 2" key="1">
    <citation type="submission" date="2014-06" db="EMBL/GenBank/DDBJ databases">
        <title>The Whole Genome Sequence of Mycoplasma hyosynoviae strain ATCC 27095.</title>
        <authorList>
            <person name="Calcutt M.J."/>
            <person name="Foecking M.F."/>
        </authorList>
    </citation>
    <scope>NUCLEOTIDE SEQUENCE [LARGE SCALE GENOMIC DNA]</scope>
    <source>
        <strain evidence="1 2">M60</strain>
    </source>
</reference>
<dbReference type="GO" id="GO:0006646">
    <property type="term" value="P:phosphatidylethanolamine biosynthetic process"/>
    <property type="evidence" value="ECO:0007669"/>
    <property type="project" value="TreeGrafter"/>
</dbReference>
<sequence length="488" mass="58599">MLIKRKKLMKKNNISFEIKEIITELKGKFGSQVVSKIRDIRFYYEGFHNKTYIGKIDGVWVQIRIPKKVLNVNYENETKIVSEFKDYLYFKDGYLIKKWFPGQDLFKVNLDEKVRISIYKSVLHFSKMHVNVDKFNWLAYPIKDQRFLDILEKYKDEELVLSHNNLKKHNILINKYGFIKLIDYEFAGYNSRYVDPVTLHLFFDIDKKEIIEFFKLDEEKFEDYIYLVQTFNCNAYKTIYSKVKAPQNRITDSFLQITNKDYSISNRFIVQKYHNQFDNRLNLSVIEDLYFVPTCVYEDKNKIIWRWLNCYHINQFQNYHIKLLAHAMRTLHDSKKEFPSYILKDKIDWYISKIDLESLYQEIGGKPVCDKILGWVSKIIVDANCHNNLGLDNVLFTDTKNIYIIDWSVAYRNNRFLDIAYMFENIGLGKSGEKQFWIYYGINEPQDFYKYRVISHFTAYLYNKILNGDYTMAGVNMQRITEILKDQG</sequence>
<keyword evidence="2" id="KW-1185">Reference proteome</keyword>
<dbReference type="KEGG" id="mhyv:MHSN_00940"/>